<reference evidence="1 2" key="1">
    <citation type="journal article" date="2022" name="bioRxiv">
        <title>The genome of the oomycete Peronosclerospora sorghi, a cosmopolitan pathogen of maize and sorghum, is inflated with dispersed pseudogenes.</title>
        <authorList>
            <person name="Fletcher K."/>
            <person name="Martin F."/>
            <person name="Isakeit T."/>
            <person name="Cavanaugh K."/>
            <person name="Magill C."/>
            <person name="Michelmore R."/>
        </authorList>
    </citation>
    <scope>NUCLEOTIDE SEQUENCE [LARGE SCALE GENOMIC DNA]</scope>
    <source>
        <strain evidence="1">P6</strain>
    </source>
</reference>
<protein>
    <submittedName>
        <fullName evidence="1">Uncharacterized protein</fullName>
    </submittedName>
</protein>
<organism evidence="1 2">
    <name type="scientific">Peronosclerospora sorghi</name>
    <dbReference type="NCBI Taxonomy" id="230839"/>
    <lineage>
        <taxon>Eukaryota</taxon>
        <taxon>Sar</taxon>
        <taxon>Stramenopiles</taxon>
        <taxon>Oomycota</taxon>
        <taxon>Peronosporomycetes</taxon>
        <taxon>Peronosporales</taxon>
        <taxon>Peronosporaceae</taxon>
        <taxon>Peronosclerospora</taxon>
    </lineage>
</organism>
<keyword evidence="2" id="KW-1185">Reference proteome</keyword>
<accession>A0ACC0W915</accession>
<evidence type="ECO:0000313" key="2">
    <source>
        <dbReference type="Proteomes" id="UP001163321"/>
    </source>
</evidence>
<gene>
    <name evidence="1" type="ORF">PsorP6_007726</name>
</gene>
<sequence length="111" mass="13050">MQCTYQLERSRSKFKRFAAKYEREIEQVTGQFRKDPSAIEKLKSSRAALMHLRSFLLTHDQAGRDTLSLRIRLPRVNQEDKLMMLAGSNMIKPNLRDAAIRSLKLKCRQKR</sequence>
<proteinExistence type="predicted"/>
<name>A0ACC0W915_9STRA</name>
<dbReference type="EMBL" id="CM047582">
    <property type="protein sequence ID" value="KAI9915135.1"/>
    <property type="molecule type" value="Genomic_DNA"/>
</dbReference>
<comment type="caution">
    <text evidence="1">The sequence shown here is derived from an EMBL/GenBank/DDBJ whole genome shotgun (WGS) entry which is preliminary data.</text>
</comment>
<dbReference type="Proteomes" id="UP001163321">
    <property type="component" value="Chromosome 3"/>
</dbReference>
<evidence type="ECO:0000313" key="1">
    <source>
        <dbReference type="EMBL" id="KAI9915135.1"/>
    </source>
</evidence>